<proteinExistence type="predicted"/>
<dbReference type="EMBL" id="BPLQ01012914">
    <property type="protein sequence ID" value="GIY68683.1"/>
    <property type="molecule type" value="Genomic_DNA"/>
</dbReference>
<evidence type="ECO:0000313" key="2">
    <source>
        <dbReference type="Proteomes" id="UP001054837"/>
    </source>
</evidence>
<dbReference type="Proteomes" id="UP001054837">
    <property type="component" value="Unassembled WGS sequence"/>
</dbReference>
<accession>A0AAV4VF51</accession>
<organism evidence="1 2">
    <name type="scientific">Caerostris darwini</name>
    <dbReference type="NCBI Taxonomy" id="1538125"/>
    <lineage>
        <taxon>Eukaryota</taxon>
        <taxon>Metazoa</taxon>
        <taxon>Ecdysozoa</taxon>
        <taxon>Arthropoda</taxon>
        <taxon>Chelicerata</taxon>
        <taxon>Arachnida</taxon>
        <taxon>Araneae</taxon>
        <taxon>Araneomorphae</taxon>
        <taxon>Entelegynae</taxon>
        <taxon>Araneoidea</taxon>
        <taxon>Araneidae</taxon>
        <taxon>Caerostris</taxon>
    </lineage>
</organism>
<reference evidence="1 2" key="1">
    <citation type="submission" date="2021-06" db="EMBL/GenBank/DDBJ databases">
        <title>Caerostris darwini draft genome.</title>
        <authorList>
            <person name="Kono N."/>
            <person name="Arakawa K."/>
        </authorList>
    </citation>
    <scope>NUCLEOTIDE SEQUENCE [LARGE SCALE GENOMIC DNA]</scope>
</reference>
<protein>
    <submittedName>
        <fullName evidence="1">Uncharacterized protein</fullName>
    </submittedName>
</protein>
<sequence>MRESIYPDSSTSFPYFFFLFLLFPEQTRMKRSEECNCENAGGRTLENEWGSPQIGDGVLRFSNLAFLRVSSLSRVSFLRVVGEDVKQRNRGMLHPKTISKEN</sequence>
<keyword evidence="2" id="KW-1185">Reference proteome</keyword>
<evidence type="ECO:0000313" key="1">
    <source>
        <dbReference type="EMBL" id="GIY68683.1"/>
    </source>
</evidence>
<name>A0AAV4VF51_9ARAC</name>
<dbReference type="AlphaFoldDB" id="A0AAV4VF51"/>
<comment type="caution">
    <text evidence="1">The sequence shown here is derived from an EMBL/GenBank/DDBJ whole genome shotgun (WGS) entry which is preliminary data.</text>
</comment>
<gene>
    <name evidence="1" type="ORF">CDAR_543711</name>
</gene>